<dbReference type="SMART" id="SM00356">
    <property type="entry name" value="ZnF_C3H1"/>
    <property type="match status" value="1"/>
</dbReference>
<gene>
    <name evidence="7" type="ORF">CANINC_001754</name>
</gene>
<dbReference type="PROSITE" id="PS50103">
    <property type="entry name" value="ZF_C3H1"/>
    <property type="match status" value="1"/>
</dbReference>
<accession>A0A4T0X383</accession>
<dbReference type="SUPFAM" id="SSF90229">
    <property type="entry name" value="CCCH zinc finger"/>
    <property type="match status" value="1"/>
</dbReference>
<comment type="caution">
    <text evidence="7">The sequence shown here is derived from an EMBL/GenBank/DDBJ whole genome shotgun (WGS) entry which is preliminary data.</text>
</comment>
<keyword evidence="1 4" id="KW-0479">Metal-binding</keyword>
<dbReference type="OrthoDB" id="273070at2759"/>
<reference evidence="7 8" key="1">
    <citation type="journal article" date="2019" name="Front. Genet.">
        <title>Whole-Genome Sequencing of the Opportunistic Yeast Pathogen Candida inconspicua Uncovers Its Hybrid Origin.</title>
        <authorList>
            <person name="Mixao V."/>
            <person name="Hansen A.P."/>
            <person name="Saus E."/>
            <person name="Boekhout T."/>
            <person name="Lass-Florl C."/>
            <person name="Gabaldon T."/>
        </authorList>
    </citation>
    <scope>NUCLEOTIDE SEQUENCE [LARGE SCALE GENOMIC DNA]</scope>
    <source>
        <strain evidence="7 8">CBS 180</strain>
    </source>
</reference>
<evidence type="ECO:0000256" key="4">
    <source>
        <dbReference type="PROSITE-ProRule" id="PRU00723"/>
    </source>
</evidence>
<dbReference type="STRING" id="52247.A0A4T0X383"/>
<feature type="compositionally biased region" description="Basic and acidic residues" evidence="5">
    <location>
        <begin position="304"/>
        <end position="317"/>
    </location>
</feature>
<feature type="compositionally biased region" description="Basic and acidic residues" evidence="5">
    <location>
        <begin position="330"/>
        <end position="339"/>
    </location>
</feature>
<evidence type="ECO:0000256" key="2">
    <source>
        <dbReference type="ARBA" id="ARBA00022771"/>
    </source>
</evidence>
<dbReference type="InterPro" id="IPR019496">
    <property type="entry name" value="NUFIP1_cons_dom"/>
</dbReference>
<feature type="region of interest" description="Disordered" evidence="5">
    <location>
        <begin position="271"/>
        <end position="358"/>
    </location>
</feature>
<dbReference type="InterPro" id="IPR036855">
    <property type="entry name" value="Znf_CCCH_sf"/>
</dbReference>
<dbReference type="Proteomes" id="UP000307173">
    <property type="component" value="Unassembled WGS sequence"/>
</dbReference>
<feature type="domain" description="C3H1-type" evidence="6">
    <location>
        <begin position="423"/>
        <end position="451"/>
    </location>
</feature>
<dbReference type="Pfam" id="PF00642">
    <property type="entry name" value="zf-CCCH"/>
    <property type="match status" value="1"/>
</dbReference>
<evidence type="ECO:0000256" key="3">
    <source>
        <dbReference type="ARBA" id="ARBA00022833"/>
    </source>
</evidence>
<keyword evidence="8" id="KW-1185">Reference proteome</keyword>
<protein>
    <recommendedName>
        <fullName evidence="6">C3H1-type domain-containing protein</fullName>
    </recommendedName>
</protein>
<name>A0A4T0X383_9ASCO</name>
<dbReference type="AlphaFoldDB" id="A0A4T0X383"/>
<dbReference type="Pfam" id="PF10453">
    <property type="entry name" value="NUFIP1"/>
    <property type="match status" value="1"/>
</dbReference>
<dbReference type="GO" id="GO:0008270">
    <property type="term" value="F:zinc ion binding"/>
    <property type="evidence" value="ECO:0007669"/>
    <property type="project" value="UniProtKB-KW"/>
</dbReference>
<keyword evidence="3 4" id="KW-0862">Zinc</keyword>
<feature type="compositionally biased region" description="Polar residues" evidence="5">
    <location>
        <begin position="271"/>
        <end position="292"/>
    </location>
</feature>
<feature type="zinc finger region" description="C3H1-type" evidence="4">
    <location>
        <begin position="423"/>
        <end position="451"/>
    </location>
</feature>
<dbReference type="Gene3D" id="4.10.1000.10">
    <property type="entry name" value="Zinc finger, CCCH-type"/>
    <property type="match status" value="1"/>
</dbReference>
<organism evidence="7 8">
    <name type="scientific">Pichia inconspicua</name>
    <dbReference type="NCBI Taxonomy" id="52247"/>
    <lineage>
        <taxon>Eukaryota</taxon>
        <taxon>Fungi</taxon>
        <taxon>Dikarya</taxon>
        <taxon>Ascomycota</taxon>
        <taxon>Saccharomycotina</taxon>
        <taxon>Pichiomycetes</taxon>
        <taxon>Pichiales</taxon>
        <taxon>Pichiaceae</taxon>
        <taxon>Pichia</taxon>
    </lineage>
</organism>
<evidence type="ECO:0000256" key="5">
    <source>
        <dbReference type="SAM" id="MobiDB-lite"/>
    </source>
</evidence>
<evidence type="ECO:0000256" key="1">
    <source>
        <dbReference type="ARBA" id="ARBA00022723"/>
    </source>
</evidence>
<evidence type="ECO:0000259" key="6">
    <source>
        <dbReference type="PROSITE" id="PS50103"/>
    </source>
</evidence>
<keyword evidence="2 4" id="KW-0863">Zinc-finger</keyword>
<feature type="compositionally biased region" description="Acidic residues" evidence="5">
    <location>
        <begin position="340"/>
        <end position="358"/>
    </location>
</feature>
<dbReference type="InterPro" id="IPR000571">
    <property type="entry name" value="Znf_CCCH"/>
</dbReference>
<evidence type="ECO:0000313" key="8">
    <source>
        <dbReference type="Proteomes" id="UP000307173"/>
    </source>
</evidence>
<sequence length="554" mass="64361">MKRKNDSNTNYSEKLQKVVEQAVLPPKPIFSKSNVDSTNGKSLIRRNETNTSIEVFPGMELNIPQELHTNKSITTENSAETIKPPPEALHLFNSLVETLNSANASNLQQPFYAPTVSNLHYEGYNQAITQTQTCYGTNYYQDYNQNYYQNHPNYQSYRYNSSCNSQYDPSYYQNLNYSQAIHQTDSCKNFNNVLTSQQQLPTSGSPIQDTNQNGQLFSMFSTLLQQQKQRQQQQQQHQQQHQQPYLNQFTANYQHQQYHSPITQVPENLFSQNLSSGDKNKYNPQNSKTEGSSGLAYPSFKRTGNGDKNNRDHERCQKAKIGKPKNFADQIKDDEHDNSCEEEEDEKDFDEDDEAADEELNTKVAVPGTNIILENEEDIERWIEERKKNWPTAKRVKEKMEEKEKAEKIMKNLTGEIIEVHYTPKIKVCNFWMRTKRCKNGKNCKFSHDATEIADYKTNIKENHKNRRDSKQSFPNHKTKLIHGIPVQIPQRFTPLSNKGKSLHSLIVEGEQFQNENVELITLFEKLVKFQLLNKDWEGLKKKIKLDDESLSMQ</sequence>
<evidence type="ECO:0000313" key="7">
    <source>
        <dbReference type="EMBL" id="TID29635.1"/>
    </source>
</evidence>
<proteinExistence type="predicted"/>
<dbReference type="EMBL" id="SELW01000280">
    <property type="protein sequence ID" value="TID29635.1"/>
    <property type="molecule type" value="Genomic_DNA"/>
</dbReference>